<proteinExistence type="predicted"/>
<keyword evidence="3" id="KW-1185">Reference proteome</keyword>
<feature type="region of interest" description="Disordered" evidence="1">
    <location>
        <begin position="245"/>
        <end position="354"/>
    </location>
</feature>
<sequence>ALLEHHPDAGVARRDFPQRFQGRAHGLWAQWLRGRSDFEQAPTGIGRFTSLSLSLSLPGSYSGRHPGWGLCRAARSARPVPSRAVPPPPCRTARNEQSQRRNIYRLNRKGFWGGGCLIWLEAAFFSFRAGFSGPFVPEDFSKGVAPALSRLPPLRASGGRRLPRAAVLPPCGHGPVLQPPQPAPCPSPLAAGLGRARGGSGRRAGRAEGASAAVPEKNGSGEGGPAGPVSAGGGGVVAALTGRGRAASEQGCAPFAEPRAPLSSRRERPPCAGKIPPGRRRSGTLALPAPPAALLGTSSEPAPPRPVPAPPPPGPAPLQGNAGAHGSIGAEPALEVPEPSPRPQEQRCPSRELTGAQHGRLRPLCLAAFRKERDLQSPEQSAGEWEARKAWAKDGLKPGCLFVHKETFFIHAAKTNTWYTLGLPRWENGPCWLLCPRWAESSDLGQMGCKLFEGVIGRDGF</sequence>
<feature type="compositionally biased region" description="Pro residues" evidence="1">
    <location>
        <begin position="177"/>
        <end position="187"/>
    </location>
</feature>
<evidence type="ECO:0000256" key="1">
    <source>
        <dbReference type="SAM" id="MobiDB-lite"/>
    </source>
</evidence>
<gene>
    <name evidence="2" type="ORF">DV515_00016812</name>
</gene>
<dbReference type="EMBL" id="QUSF01000495">
    <property type="protein sequence ID" value="RLV76600.1"/>
    <property type="molecule type" value="Genomic_DNA"/>
</dbReference>
<reference evidence="2 3" key="1">
    <citation type="journal article" date="2018" name="Proc. R. Soc. B">
        <title>A non-coding region near Follistatin controls head colour polymorphism in the Gouldian finch.</title>
        <authorList>
            <person name="Toomey M.B."/>
            <person name="Marques C.I."/>
            <person name="Andrade P."/>
            <person name="Araujo P.M."/>
            <person name="Sabatino S."/>
            <person name="Gazda M.A."/>
            <person name="Afonso S."/>
            <person name="Lopes R.J."/>
            <person name="Corbo J.C."/>
            <person name="Carneiro M."/>
        </authorList>
    </citation>
    <scope>NUCLEOTIDE SEQUENCE [LARGE SCALE GENOMIC DNA]</scope>
    <source>
        <strain evidence="2">Red01</strain>
        <tissue evidence="2">Muscle</tissue>
    </source>
</reference>
<feature type="compositionally biased region" description="Pro residues" evidence="1">
    <location>
        <begin position="301"/>
        <end position="316"/>
    </location>
</feature>
<organism evidence="2 3">
    <name type="scientific">Chloebia gouldiae</name>
    <name type="common">Gouldian finch</name>
    <name type="synonym">Erythrura gouldiae</name>
    <dbReference type="NCBI Taxonomy" id="44316"/>
    <lineage>
        <taxon>Eukaryota</taxon>
        <taxon>Metazoa</taxon>
        <taxon>Chordata</taxon>
        <taxon>Craniata</taxon>
        <taxon>Vertebrata</taxon>
        <taxon>Euteleostomi</taxon>
        <taxon>Archelosauria</taxon>
        <taxon>Archosauria</taxon>
        <taxon>Dinosauria</taxon>
        <taxon>Saurischia</taxon>
        <taxon>Theropoda</taxon>
        <taxon>Coelurosauria</taxon>
        <taxon>Aves</taxon>
        <taxon>Neognathae</taxon>
        <taxon>Neoaves</taxon>
        <taxon>Telluraves</taxon>
        <taxon>Australaves</taxon>
        <taxon>Passeriformes</taxon>
        <taxon>Passeroidea</taxon>
        <taxon>Passeridae</taxon>
        <taxon>Chloebia</taxon>
    </lineage>
</organism>
<feature type="compositionally biased region" description="Gly residues" evidence="1">
    <location>
        <begin position="220"/>
        <end position="230"/>
    </location>
</feature>
<dbReference type="AlphaFoldDB" id="A0A3L8RAL1"/>
<feature type="non-terminal residue" evidence="2">
    <location>
        <position position="1"/>
    </location>
</feature>
<accession>A0A3L8RAL1</accession>
<feature type="non-terminal residue" evidence="2">
    <location>
        <position position="461"/>
    </location>
</feature>
<comment type="caution">
    <text evidence="2">The sequence shown here is derived from an EMBL/GenBank/DDBJ whole genome shotgun (WGS) entry which is preliminary data.</text>
</comment>
<evidence type="ECO:0000313" key="3">
    <source>
        <dbReference type="Proteomes" id="UP000276834"/>
    </source>
</evidence>
<feature type="region of interest" description="Disordered" evidence="1">
    <location>
        <begin position="172"/>
        <end position="230"/>
    </location>
</feature>
<evidence type="ECO:0000313" key="2">
    <source>
        <dbReference type="EMBL" id="RLV76600.1"/>
    </source>
</evidence>
<protein>
    <submittedName>
        <fullName evidence="2">Uncharacterized protein</fullName>
    </submittedName>
</protein>
<dbReference type="Proteomes" id="UP000276834">
    <property type="component" value="Unassembled WGS sequence"/>
</dbReference>
<name>A0A3L8RAL1_CHLGU</name>